<dbReference type="PANTHER" id="PTHR45007">
    <property type="entry name" value="CARBOXYLASE, PUTATIVE (AFU_ORTHOLOGUE AFUA_5G07570)-RELATED"/>
    <property type="match status" value="1"/>
</dbReference>
<dbReference type="Proteomes" id="UP000076532">
    <property type="component" value="Unassembled WGS sequence"/>
</dbReference>
<keyword evidence="4" id="KW-1185">Reference proteome</keyword>
<evidence type="ECO:0000313" key="3">
    <source>
        <dbReference type="EMBL" id="KZP27934.1"/>
    </source>
</evidence>
<name>A0A166R5P8_9AGAM</name>
<dbReference type="EMBL" id="KV417506">
    <property type="protein sequence ID" value="KZP27934.1"/>
    <property type="molecule type" value="Genomic_DNA"/>
</dbReference>
<gene>
    <name evidence="3" type="ORF">FIBSPDRAFT_886166</name>
</gene>
<dbReference type="InterPro" id="IPR005479">
    <property type="entry name" value="CPAse_ATP-bd"/>
</dbReference>
<dbReference type="Gene3D" id="3.30.470.20">
    <property type="entry name" value="ATP-grasp fold, B domain"/>
    <property type="match status" value="3"/>
</dbReference>
<dbReference type="PANTHER" id="PTHR45007:SF1">
    <property type="entry name" value="CARBOXYLASE, PUTATIVE (AFU_ORTHOLOGUE AFUA_5G07570)-RELATED"/>
    <property type="match status" value="1"/>
</dbReference>
<dbReference type="GO" id="GO:0046872">
    <property type="term" value="F:metal ion binding"/>
    <property type="evidence" value="ECO:0007669"/>
    <property type="project" value="InterPro"/>
</dbReference>
<evidence type="ECO:0000259" key="2">
    <source>
        <dbReference type="PROSITE" id="PS50975"/>
    </source>
</evidence>
<feature type="domain" description="ATP-grasp" evidence="2">
    <location>
        <begin position="191"/>
        <end position="264"/>
    </location>
</feature>
<keyword evidence="1" id="KW-0067">ATP-binding</keyword>
<dbReference type="AlphaFoldDB" id="A0A166R5P8"/>
<dbReference type="InterPro" id="IPR011761">
    <property type="entry name" value="ATP-grasp"/>
</dbReference>
<dbReference type="STRING" id="436010.A0A166R5P8"/>
<dbReference type="PROSITE" id="PS00867">
    <property type="entry name" value="CPSASE_2"/>
    <property type="match status" value="1"/>
</dbReference>
<evidence type="ECO:0000256" key="1">
    <source>
        <dbReference type="PROSITE-ProRule" id="PRU00409"/>
    </source>
</evidence>
<sequence>MSYRPWQNLRHKDLGWSTVAIYTAQDTSHTTFVDEAVKLDDVPWLTSPERIIDVAKRIRSTPPRLRLPQRKLRARLLLSSPTRTTKWRPGRARHTCKIGSGCSGVCRGWSQISGDAQEGGHGIRVVSGEADVEEVFKRCIGESPSGQLFAEKALSGPGWEDVEVQIVGDGTGDVVHLWHPRNIVDLLLAASMKIARALRYQGVGTFEYLVNSHTGQRVFLEINPRVQVGHTATEDIINLDLLCGQSVRENGGTDFDSLLAKILVRERRAVRALRETSIGNEKDTGVVKTNKAVLAGVVAHADWGKGRCDTVWLERELGDVRCDEDWEGGA</sequence>
<keyword evidence="1" id="KW-0547">Nucleotide-binding</keyword>
<dbReference type="OrthoDB" id="196847at2759"/>
<organism evidence="3 4">
    <name type="scientific">Athelia psychrophila</name>
    <dbReference type="NCBI Taxonomy" id="1759441"/>
    <lineage>
        <taxon>Eukaryota</taxon>
        <taxon>Fungi</taxon>
        <taxon>Dikarya</taxon>
        <taxon>Basidiomycota</taxon>
        <taxon>Agaricomycotina</taxon>
        <taxon>Agaricomycetes</taxon>
        <taxon>Agaricomycetidae</taxon>
        <taxon>Atheliales</taxon>
        <taxon>Atheliaceae</taxon>
        <taxon>Athelia</taxon>
    </lineage>
</organism>
<dbReference type="InterPro" id="IPR005482">
    <property type="entry name" value="Biotin_COase_C"/>
</dbReference>
<dbReference type="GO" id="GO:0005524">
    <property type="term" value="F:ATP binding"/>
    <property type="evidence" value="ECO:0007669"/>
    <property type="project" value="UniProtKB-UniRule"/>
</dbReference>
<dbReference type="SMART" id="SM00878">
    <property type="entry name" value="Biotin_carb_C"/>
    <property type="match status" value="1"/>
</dbReference>
<reference evidence="3 4" key="1">
    <citation type="journal article" date="2016" name="Mol. Biol. Evol.">
        <title>Comparative Genomics of Early-Diverging Mushroom-Forming Fungi Provides Insights into the Origins of Lignocellulose Decay Capabilities.</title>
        <authorList>
            <person name="Nagy L.G."/>
            <person name="Riley R."/>
            <person name="Tritt A."/>
            <person name="Adam C."/>
            <person name="Daum C."/>
            <person name="Floudas D."/>
            <person name="Sun H."/>
            <person name="Yadav J.S."/>
            <person name="Pangilinan J."/>
            <person name="Larsson K.H."/>
            <person name="Matsuura K."/>
            <person name="Barry K."/>
            <person name="Labutti K."/>
            <person name="Kuo R."/>
            <person name="Ohm R.A."/>
            <person name="Bhattacharya S.S."/>
            <person name="Shirouzu T."/>
            <person name="Yoshinaga Y."/>
            <person name="Martin F.M."/>
            <person name="Grigoriev I.V."/>
            <person name="Hibbett D.S."/>
        </authorList>
    </citation>
    <scope>NUCLEOTIDE SEQUENCE [LARGE SCALE GENOMIC DNA]</scope>
    <source>
        <strain evidence="3 4">CBS 109695</strain>
    </source>
</reference>
<dbReference type="PROSITE" id="PS50975">
    <property type="entry name" value="ATP_GRASP"/>
    <property type="match status" value="1"/>
</dbReference>
<proteinExistence type="predicted"/>
<dbReference type="Pfam" id="PF02786">
    <property type="entry name" value="CPSase_L_D2"/>
    <property type="match status" value="2"/>
</dbReference>
<accession>A0A166R5P8</accession>
<dbReference type="SUPFAM" id="SSF56059">
    <property type="entry name" value="Glutathione synthetase ATP-binding domain-like"/>
    <property type="match status" value="1"/>
</dbReference>
<protein>
    <submittedName>
        <fullName evidence="3">Glutathione synthetase ATP-binding domain-like protein</fullName>
    </submittedName>
</protein>
<evidence type="ECO:0000313" key="4">
    <source>
        <dbReference type="Proteomes" id="UP000076532"/>
    </source>
</evidence>